<protein>
    <submittedName>
        <fullName evidence="2">Uncharacterized protein</fullName>
    </submittedName>
</protein>
<name>A0A2P2ISX7_RHIMU</name>
<evidence type="ECO:0000256" key="1">
    <source>
        <dbReference type="SAM" id="Phobius"/>
    </source>
</evidence>
<organism evidence="2">
    <name type="scientific">Rhizophora mucronata</name>
    <name type="common">Asiatic mangrove</name>
    <dbReference type="NCBI Taxonomy" id="61149"/>
    <lineage>
        <taxon>Eukaryota</taxon>
        <taxon>Viridiplantae</taxon>
        <taxon>Streptophyta</taxon>
        <taxon>Embryophyta</taxon>
        <taxon>Tracheophyta</taxon>
        <taxon>Spermatophyta</taxon>
        <taxon>Magnoliopsida</taxon>
        <taxon>eudicotyledons</taxon>
        <taxon>Gunneridae</taxon>
        <taxon>Pentapetalae</taxon>
        <taxon>rosids</taxon>
        <taxon>fabids</taxon>
        <taxon>Malpighiales</taxon>
        <taxon>Rhizophoraceae</taxon>
        <taxon>Rhizophora</taxon>
    </lineage>
</organism>
<dbReference type="AlphaFoldDB" id="A0A2P2ISX7"/>
<feature type="transmembrane region" description="Helical" evidence="1">
    <location>
        <begin position="12"/>
        <end position="30"/>
    </location>
</feature>
<reference evidence="2" key="1">
    <citation type="submission" date="2018-02" db="EMBL/GenBank/DDBJ databases">
        <title>Rhizophora mucronata_Transcriptome.</title>
        <authorList>
            <person name="Meera S.P."/>
            <person name="Sreeshan A."/>
            <person name="Augustine A."/>
        </authorList>
    </citation>
    <scope>NUCLEOTIDE SEQUENCE</scope>
    <source>
        <tissue evidence="2">Leaf</tissue>
    </source>
</reference>
<accession>A0A2P2ISX7</accession>
<evidence type="ECO:0000313" key="2">
    <source>
        <dbReference type="EMBL" id="MBW84331.1"/>
    </source>
</evidence>
<dbReference type="EMBL" id="GGEC01003848">
    <property type="protein sequence ID" value="MBW84331.1"/>
    <property type="molecule type" value="Transcribed_RNA"/>
</dbReference>
<keyword evidence="1" id="KW-1133">Transmembrane helix</keyword>
<sequence length="49" mass="5702">MRFQFLQREFILYFLHAYGGGGTIIVHGFFQRNICKERSFYGGKSCCSS</sequence>
<keyword evidence="1" id="KW-0472">Membrane</keyword>
<proteinExistence type="predicted"/>
<keyword evidence="1" id="KW-0812">Transmembrane</keyword>